<dbReference type="Proteomes" id="UP000830671">
    <property type="component" value="Chromosome 4"/>
</dbReference>
<reference evidence="3" key="1">
    <citation type="journal article" date="2021" name="Mol. Plant Microbe Interact.">
        <title>Complete Genome Sequence of the Plant-Pathogenic Fungus Colletotrichum lupini.</title>
        <authorList>
            <person name="Baroncelli R."/>
            <person name="Pensec F."/>
            <person name="Da Lio D."/>
            <person name="Boufleur T."/>
            <person name="Vicente I."/>
            <person name="Sarrocco S."/>
            <person name="Picot A."/>
            <person name="Baraldi E."/>
            <person name="Sukno S."/>
            <person name="Thon M."/>
            <person name="Le Floch G."/>
        </authorList>
    </citation>
    <scope>NUCLEOTIDE SEQUENCE</scope>
    <source>
        <strain evidence="3">IMI 504893</strain>
    </source>
</reference>
<sequence>MTILLLLLLFFMPPFHTGLPRQALPQLRRRCVRPANGDRHSISQRGRGTMPAAPGTKSTGKRRGSPVCMQSQKELARRREEGPTTMTISLWTP</sequence>
<evidence type="ECO:0000313" key="3">
    <source>
        <dbReference type="EMBL" id="UQC83579.1"/>
    </source>
</evidence>
<dbReference type="AlphaFoldDB" id="A0A9Q8STZ8"/>
<accession>A0A9Q8STZ8</accession>
<evidence type="ECO:0000313" key="4">
    <source>
        <dbReference type="Proteomes" id="UP000830671"/>
    </source>
</evidence>
<evidence type="ECO:0000256" key="1">
    <source>
        <dbReference type="SAM" id="MobiDB-lite"/>
    </source>
</evidence>
<name>A0A9Q8STZ8_9PEZI</name>
<dbReference type="RefSeq" id="XP_049145198.1">
    <property type="nucleotide sequence ID" value="XM_049288054.1"/>
</dbReference>
<gene>
    <name evidence="3" type="ORF">CLUP02_09073</name>
</gene>
<dbReference type="KEGG" id="clup:CLUP02_09073"/>
<keyword evidence="2" id="KW-0732">Signal</keyword>
<feature type="compositionally biased region" description="Polar residues" evidence="1">
    <location>
        <begin position="84"/>
        <end position="93"/>
    </location>
</feature>
<dbReference type="EMBL" id="CP019476">
    <property type="protein sequence ID" value="UQC83579.1"/>
    <property type="molecule type" value="Genomic_DNA"/>
</dbReference>
<evidence type="ECO:0008006" key="5">
    <source>
        <dbReference type="Google" id="ProtNLM"/>
    </source>
</evidence>
<evidence type="ECO:0000256" key="2">
    <source>
        <dbReference type="SAM" id="SignalP"/>
    </source>
</evidence>
<dbReference type="GeneID" id="73343064"/>
<keyword evidence="4" id="KW-1185">Reference proteome</keyword>
<feature type="chain" id="PRO_5040356823" description="Secreted protein" evidence="2">
    <location>
        <begin position="19"/>
        <end position="93"/>
    </location>
</feature>
<feature type="signal peptide" evidence="2">
    <location>
        <begin position="1"/>
        <end position="18"/>
    </location>
</feature>
<proteinExistence type="predicted"/>
<protein>
    <recommendedName>
        <fullName evidence="5">Secreted protein</fullName>
    </recommendedName>
</protein>
<organism evidence="3 4">
    <name type="scientific">Colletotrichum lupini</name>
    <dbReference type="NCBI Taxonomy" id="145971"/>
    <lineage>
        <taxon>Eukaryota</taxon>
        <taxon>Fungi</taxon>
        <taxon>Dikarya</taxon>
        <taxon>Ascomycota</taxon>
        <taxon>Pezizomycotina</taxon>
        <taxon>Sordariomycetes</taxon>
        <taxon>Hypocreomycetidae</taxon>
        <taxon>Glomerellales</taxon>
        <taxon>Glomerellaceae</taxon>
        <taxon>Colletotrichum</taxon>
        <taxon>Colletotrichum acutatum species complex</taxon>
    </lineage>
</organism>
<feature type="region of interest" description="Disordered" evidence="1">
    <location>
        <begin position="35"/>
        <end position="93"/>
    </location>
</feature>